<dbReference type="AlphaFoldDB" id="M2N157"/>
<dbReference type="RefSeq" id="XP_007679785.1">
    <property type="nucleotide sequence ID" value="XM_007681595.1"/>
</dbReference>
<dbReference type="GO" id="GO:0005742">
    <property type="term" value="C:mitochondrial outer membrane translocase complex"/>
    <property type="evidence" value="ECO:0007669"/>
    <property type="project" value="InterPro"/>
</dbReference>
<name>M2N157_BAUPA</name>
<dbReference type="Proteomes" id="UP000011761">
    <property type="component" value="Unassembled WGS sequence"/>
</dbReference>
<dbReference type="KEGG" id="bcom:BAUCODRAFT_37563"/>
<evidence type="ECO:0000313" key="2">
    <source>
        <dbReference type="Proteomes" id="UP000011761"/>
    </source>
</evidence>
<evidence type="ECO:0000313" key="1">
    <source>
        <dbReference type="EMBL" id="EMC92659.1"/>
    </source>
</evidence>
<keyword evidence="2" id="KW-1185">Reference proteome</keyword>
<dbReference type="GO" id="GO:0030150">
    <property type="term" value="P:protein import into mitochondrial matrix"/>
    <property type="evidence" value="ECO:0007669"/>
    <property type="project" value="InterPro"/>
</dbReference>
<sequence length="64" mass="6870">MPPKAAIRGTAVGRPAQQRGNYASQIFNELTSPENRSVVTAVTFFAAGVAFLHSSWSEILLPPL</sequence>
<proteinExistence type="predicted"/>
<dbReference type="Pfam" id="PF17112">
    <property type="entry name" value="Tom6"/>
    <property type="match status" value="1"/>
</dbReference>
<accession>M2N157</accession>
<protein>
    <recommendedName>
        <fullName evidence="3">TOM core complex subunit Tom6</fullName>
    </recommendedName>
</protein>
<dbReference type="EMBL" id="KB445561">
    <property type="protein sequence ID" value="EMC92659.1"/>
    <property type="molecule type" value="Genomic_DNA"/>
</dbReference>
<evidence type="ECO:0008006" key="3">
    <source>
        <dbReference type="Google" id="ProtNLM"/>
    </source>
</evidence>
<reference evidence="1 2" key="1">
    <citation type="journal article" date="2012" name="PLoS Pathog.">
        <title>Diverse lifestyles and strategies of plant pathogenesis encoded in the genomes of eighteen Dothideomycetes fungi.</title>
        <authorList>
            <person name="Ohm R.A."/>
            <person name="Feau N."/>
            <person name="Henrissat B."/>
            <person name="Schoch C.L."/>
            <person name="Horwitz B.A."/>
            <person name="Barry K.W."/>
            <person name="Condon B.J."/>
            <person name="Copeland A.C."/>
            <person name="Dhillon B."/>
            <person name="Glaser F."/>
            <person name="Hesse C.N."/>
            <person name="Kosti I."/>
            <person name="LaButti K."/>
            <person name="Lindquist E.A."/>
            <person name="Lucas S."/>
            <person name="Salamov A.A."/>
            <person name="Bradshaw R.E."/>
            <person name="Ciuffetti L."/>
            <person name="Hamelin R.C."/>
            <person name="Kema G.H.J."/>
            <person name="Lawrence C."/>
            <person name="Scott J.A."/>
            <person name="Spatafora J.W."/>
            <person name="Turgeon B.G."/>
            <person name="de Wit P.J.G.M."/>
            <person name="Zhong S."/>
            <person name="Goodwin S.B."/>
            <person name="Grigoriev I.V."/>
        </authorList>
    </citation>
    <scope>NUCLEOTIDE SEQUENCE [LARGE SCALE GENOMIC DNA]</scope>
    <source>
        <strain evidence="1 2">UAMH 10762</strain>
    </source>
</reference>
<dbReference type="HOGENOM" id="CLU_183924_0_0_1"/>
<gene>
    <name evidence="1" type="ORF">BAUCODRAFT_37563</name>
</gene>
<dbReference type="OrthoDB" id="5403997at2759"/>
<organism evidence="1 2">
    <name type="scientific">Baudoinia panamericana (strain UAMH 10762)</name>
    <name type="common">Angels' share fungus</name>
    <name type="synonym">Baudoinia compniacensis (strain UAMH 10762)</name>
    <dbReference type="NCBI Taxonomy" id="717646"/>
    <lineage>
        <taxon>Eukaryota</taxon>
        <taxon>Fungi</taxon>
        <taxon>Dikarya</taxon>
        <taxon>Ascomycota</taxon>
        <taxon>Pezizomycotina</taxon>
        <taxon>Dothideomycetes</taxon>
        <taxon>Dothideomycetidae</taxon>
        <taxon>Mycosphaerellales</taxon>
        <taxon>Teratosphaeriaceae</taxon>
        <taxon>Baudoinia</taxon>
    </lineage>
</organism>
<dbReference type="eggNOG" id="ENOG502SY3V">
    <property type="taxonomic scope" value="Eukaryota"/>
</dbReference>
<dbReference type="InterPro" id="IPR020266">
    <property type="entry name" value="Tom6"/>
</dbReference>
<dbReference type="GeneID" id="19113276"/>